<accession>A0A8T0W027</accession>
<dbReference type="OrthoDB" id="582285at2759"/>
<evidence type="ECO:0000313" key="3">
    <source>
        <dbReference type="Proteomes" id="UP000823388"/>
    </source>
</evidence>
<dbReference type="SUPFAM" id="SSF81383">
    <property type="entry name" value="F-box domain"/>
    <property type="match status" value="1"/>
</dbReference>
<dbReference type="PROSITE" id="PS50181">
    <property type="entry name" value="FBOX"/>
    <property type="match status" value="1"/>
</dbReference>
<keyword evidence="3" id="KW-1185">Reference proteome</keyword>
<dbReference type="AlphaFoldDB" id="A0A8T0W027"/>
<dbReference type="EMBL" id="CM029039">
    <property type="protein sequence ID" value="KAG2640645.1"/>
    <property type="molecule type" value="Genomic_DNA"/>
</dbReference>
<evidence type="ECO:0000313" key="2">
    <source>
        <dbReference type="EMBL" id="KAG2640645.1"/>
    </source>
</evidence>
<dbReference type="SMART" id="SM00256">
    <property type="entry name" value="FBOX"/>
    <property type="match status" value="1"/>
</dbReference>
<feature type="domain" description="F-box" evidence="1">
    <location>
        <begin position="11"/>
        <end position="57"/>
    </location>
</feature>
<sequence length="410" mass="45697">MAAMGKLRTAASNSGDLPLDALSEILLRFSAKELCRLRAVSPTWRSLTYDRAFIAAHRARHREPLLAFARRDDDHGHSVDIVDLSGELVRRMPRPENGVGVLGTRLDLVPVACRYRHMALWVLNPSTGAALALPDCHSEYMGNGPDQRFVFGCGFVERYAMGRVSTGEYKALRITRCSFRSKDKVCEVITIGADGSNHGVWREMPRTPSLMCTGDDVRRSPSIADEMKCVVVDGLVHFLIEFKSNNLGEASCEPGSIASFNLETEEWMPILHGPDPVRSFVLDNNRKYSYEDLGTQLSLSNLSGCLVTVHNIHNTSMDLWFLSDFEKGLWIKMYSLPSQVARLLVYPLLVLDDERILFVHRINLFVCFDLKTGIYTYNLKTSACTRVFDLDMGGSDSGSIGVYTGSLLSA</sequence>
<dbReference type="Pfam" id="PF00646">
    <property type="entry name" value="F-box"/>
    <property type="match status" value="1"/>
</dbReference>
<gene>
    <name evidence="2" type="ORF">PVAP13_2KG102300</name>
</gene>
<dbReference type="PANTHER" id="PTHR31111:SF133">
    <property type="entry name" value="OS07G0196600 PROTEIN"/>
    <property type="match status" value="1"/>
</dbReference>
<evidence type="ECO:0000259" key="1">
    <source>
        <dbReference type="PROSITE" id="PS50181"/>
    </source>
</evidence>
<dbReference type="Gene3D" id="1.20.1280.50">
    <property type="match status" value="1"/>
</dbReference>
<proteinExistence type="predicted"/>
<reference evidence="2" key="1">
    <citation type="submission" date="2020-05" db="EMBL/GenBank/DDBJ databases">
        <title>WGS assembly of Panicum virgatum.</title>
        <authorList>
            <person name="Lovell J.T."/>
            <person name="Jenkins J."/>
            <person name="Shu S."/>
            <person name="Juenger T.E."/>
            <person name="Schmutz J."/>
        </authorList>
    </citation>
    <scope>NUCLEOTIDE SEQUENCE</scope>
    <source>
        <strain evidence="2">AP13</strain>
    </source>
</reference>
<dbReference type="PANTHER" id="PTHR31111">
    <property type="entry name" value="BNAA05G37150D PROTEIN-RELATED"/>
    <property type="match status" value="1"/>
</dbReference>
<protein>
    <recommendedName>
        <fullName evidence="1">F-box domain-containing protein</fullName>
    </recommendedName>
</protein>
<dbReference type="Proteomes" id="UP000823388">
    <property type="component" value="Chromosome 2K"/>
</dbReference>
<dbReference type="NCBIfam" id="TIGR01640">
    <property type="entry name" value="F_box_assoc_1"/>
    <property type="match status" value="1"/>
</dbReference>
<dbReference type="InterPro" id="IPR001810">
    <property type="entry name" value="F-box_dom"/>
</dbReference>
<dbReference type="InterPro" id="IPR036047">
    <property type="entry name" value="F-box-like_dom_sf"/>
</dbReference>
<organism evidence="2 3">
    <name type="scientific">Panicum virgatum</name>
    <name type="common">Blackwell switchgrass</name>
    <dbReference type="NCBI Taxonomy" id="38727"/>
    <lineage>
        <taxon>Eukaryota</taxon>
        <taxon>Viridiplantae</taxon>
        <taxon>Streptophyta</taxon>
        <taxon>Embryophyta</taxon>
        <taxon>Tracheophyta</taxon>
        <taxon>Spermatophyta</taxon>
        <taxon>Magnoliopsida</taxon>
        <taxon>Liliopsida</taxon>
        <taxon>Poales</taxon>
        <taxon>Poaceae</taxon>
        <taxon>PACMAD clade</taxon>
        <taxon>Panicoideae</taxon>
        <taxon>Panicodae</taxon>
        <taxon>Paniceae</taxon>
        <taxon>Panicinae</taxon>
        <taxon>Panicum</taxon>
        <taxon>Panicum sect. Hiantes</taxon>
    </lineage>
</organism>
<dbReference type="InterPro" id="IPR013187">
    <property type="entry name" value="F-box-assoc_dom_typ3"/>
</dbReference>
<comment type="caution">
    <text evidence="2">The sequence shown here is derived from an EMBL/GenBank/DDBJ whole genome shotgun (WGS) entry which is preliminary data.</text>
</comment>
<dbReference type="Pfam" id="PF08268">
    <property type="entry name" value="FBA_3"/>
    <property type="match status" value="1"/>
</dbReference>
<dbReference type="InterPro" id="IPR017451">
    <property type="entry name" value="F-box-assoc_interact_dom"/>
</dbReference>
<name>A0A8T0W027_PANVG</name>